<gene>
    <name evidence="1" type="ORF">KQI89_10770</name>
</gene>
<dbReference type="InterPro" id="IPR027972">
    <property type="entry name" value="DUF4489"/>
</dbReference>
<accession>A0ABS6F172</accession>
<dbReference type="Pfam" id="PF14879">
    <property type="entry name" value="DUF4489"/>
    <property type="match status" value="1"/>
</dbReference>
<reference evidence="1 2" key="1">
    <citation type="submission" date="2021-06" db="EMBL/GenBank/DDBJ databases">
        <authorList>
            <person name="Sun Q."/>
            <person name="Li D."/>
        </authorList>
    </citation>
    <scope>NUCLEOTIDE SEQUENCE [LARGE SCALE GENOMIC DNA]</scope>
    <source>
        <strain evidence="1 2">MSJ-4</strain>
    </source>
</reference>
<dbReference type="RefSeq" id="WP_032123444.1">
    <property type="nucleotide sequence ID" value="NZ_JAHLQL010000003.1"/>
</dbReference>
<dbReference type="EMBL" id="JAHLQL010000003">
    <property type="protein sequence ID" value="MBU5592245.1"/>
    <property type="molecule type" value="Genomic_DNA"/>
</dbReference>
<sequence length="199" mass="22209">MKLYYKGSQEDIEKFDSNKGYDDHRCSHHNKCCDEHKYAHCCPQSPCPYPILFECSQGTGADIPKICPSKPFTARSLGCVTIDTSCLKNPVVKFDFCSIIKYKFVANFEPATLTFGLFKTCDDRHEIPCGTWEYRIKLNQDGGEEAERLTTSFCFSHCECSSCPGCCTYTVRIIDASNDCGDPLSVCNTSLSVIAKSGH</sequence>
<protein>
    <submittedName>
        <fullName evidence="1">DUF4489 domain-containing protein</fullName>
    </submittedName>
</protein>
<dbReference type="Proteomes" id="UP000736583">
    <property type="component" value="Unassembled WGS sequence"/>
</dbReference>
<evidence type="ECO:0000313" key="1">
    <source>
        <dbReference type="EMBL" id="MBU5592245.1"/>
    </source>
</evidence>
<comment type="caution">
    <text evidence="1">The sequence shown here is derived from an EMBL/GenBank/DDBJ whole genome shotgun (WGS) entry which is preliminary data.</text>
</comment>
<name>A0ABS6F172_9CLOT</name>
<organism evidence="1 2">
    <name type="scientific">Clostridium simiarum</name>
    <dbReference type="NCBI Taxonomy" id="2841506"/>
    <lineage>
        <taxon>Bacteria</taxon>
        <taxon>Bacillati</taxon>
        <taxon>Bacillota</taxon>
        <taxon>Clostridia</taxon>
        <taxon>Eubacteriales</taxon>
        <taxon>Clostridiaceae</taxon>
        <taxon>Clostridium</taxon>
    </lineage>
</organism>
<keyword evidence="2" id="KW-1185">Reference proteome</keyword>
<proteinExistence type="predicted"/>
<evidence type="ECO:0000313" key="2">
    <source>
        <dbReference type="Proteomes" id="UP000736583"/>
    </source>
</evidence>